<dbReference type="GO" id="GO:0000049">
    <property type="term" value="F:tRNA binding"/>
    <property type="evidence" value="ECO:0007669"/>
    <property type="project" value="UniProtKB-UniRule"/>
</dbReference>
<evidence type="ECO:0000256" key="10">
    <source>
        <dbReference type="ARBA" id="ARBA00022723"/>
    </source>
</evidence>
<dbReference type="GO" id="GO:0070475">
    <property type="term" value="P:rRNA base methylation"/>
    <property type="evidence" value="ECO:0007669"/>
    <property type="project" value="UniProtKB-UniRule"/>
</dbReference>
<evidence type="ECO:0000256" key="14">
    <source>
        <dbReference type="HAMAP-Rule" id="MF_01849"/>
    </source>
</evidence>
<feature type="active site" description="Proton acceptor" evidence="14">
    <location>
        <position position="90"/>
    </location>
</feature>
<keyword evidence="6 14" id="KW-0489">Methyltransferase</keyword>
<dbReference type="EMBL" id="CDMN01000021">
    <property type="protein sequence ID" value="CRF43960.1"/>
    <property type="molecule type" value="Genomic_DNA"/>
</dbReference>
<dbReference type="SFLD" id="SFLDS00029">
    <property type="entry name" value="Radical_SAM"/>
    <property type="match status" value="1"/>
</dbReference>
<dbReference type="SUPFAM" id="SSF102114">
    <property type="entry name" value="Radical SAM enzymes"/>
    <property type="match status" value="1"/>
</dbReference>
<dbReference type="Gene3D" id="1.10.150.530">
    <property type="match status" value="1"/>
</dbReference>
<dbReference type="HAMAP" id="MF_01849">
    <property type="entry name" value="RNA_methyltr_RlmN"/>
    <property type="match status" value="1"/>
</dbReference>
<dbReference type="PIRSF" id="PIRSF006004">
    <property type="entry name" value="CHP00048"/>
    <property type="match status" value="1"/>
</dbReference>
<dbReference type="STRING" id="1578720.HAL011_01920"/>
<feature type="binding site" evidence="14">
    <location>
        <position position="123"/>
    </location>
    <ligand>
        <name>[4Fe-4S] cluster</name>
        <dbReference type="ChEBI" id="CHEBI:49883"/>
        <note>4Fe-4S-S-AdoMet</note>
    </ligand>
</feature>
<comment type="similarity">
    <text evidence="2 14">Belongs to the radical SAM superfamily. RlmN family.</text>
</comment>
<dbReference type="FunFam" id="3.20.20.70:FF:000014">
    <property type="entry name" value="Probable dual-specificity RNA methyltransferase RlmN"/>
    <property type="match status" value="1"/>
</dbReference>
<dbReference type="Pfam" id="PF04055">
    <property type="entry name" value="Radical_SAM"/>
    <property type="match status" value="1"/>
</dbReference>
<dbReference type="InterPro" id="IPR040072">
    <property type="entry name" value="Methyltransferase_A"/>
</dbReference>
<comment type="catalytic activity">
    <reaction evidence="14">
        <text>adenosine(37) in tRNA + 2 reduced [2Fe-2S]-[ferredoxin] + 2 S-adenosyl-L-methionine = 2-methyladenosine(37) in tRNA + 5'-deoxyadenosine + L-methionine + 2 oxidized [2Fe-2S]-[ferredoxin] + S-adenosyl-L-homocysteine</text>
        <dbReference type="Rhea" id="RHEA:43332"/>
        <dbReference type="Rhea" id="RHEA-COMP:10000"/>
        <dbReference type="Rhea" id="RHEA-COMP:10001"/>
        <dbReference type="Rhea" id="RHEA-COMP:10162"/>
        <dbReference type="Rhea" id="RHEA-COMP:10485"/>
        <dbReference type="ChEBI" id="CHEBI:17319"/>
        <dbReference type="ChEBI" id="CHEBI:33737"/>
        <dbReference type="ChEBI" id="CHEBI:33738"/>
        <dbReference type="ChEBI" id="CHEBI:57844"/>
        <dbReference type="ChEBI" id="CHEBI:57856"/>
        <dbReference type="ChEBI" id="CHEBI:59789"/>
        <dbReference type="ChEBI" id="CHEBI:74411"/>
        <dbReference type="ChEBI" id="CHEBI:74497"/>
        <dbReference type="EC" id="2.1.1.192"/>
    </reaction>
</comment>
<dbReference type="PROSITE" id="PS51918">
    <property type="entry name" value="RADICAL_SAM"/>
    <property type="match status" value="1"/>
</dbReference>
<keyword evidence="13 14" id="KW-1015">Disulfide bond</keyword>
<dbReference type="SFLD" id="SFLDG01062">
    <property type="entry name" value="methyltransferase_(Class_A)"/>
    <property type="match status" value="1"/>
</dbReference>
<keyword evidence="9 14" id="KW-0819">tRNA processing</keyword>
<comment type="function">
    <text evidence="14">Specifically methylates position 2 of adenine 2503 in 23S rRNA and position 2 of adenine 37 in tRNAs.</text>
</comment>
<keyword evidence="11 14" id="KW-0408">Iron</keyword>
<comment type="subcellular location">
    <subcellularLocation>
        <location evidence="1 14">Cytoplasm</location>
    </subcellularLocation>
</comment>
<dbReference type="PANTHER" id="PTHR30544:SF5">
    <property type="entry name" value="RADICAL SAM CORE DOMAIN-CONTAINING PROTEIN"/>
    <property type="match status" value="1"/>
</dbReference>
<evidence type="ECO:0000256" key="1">
    <source>
        <dbReference type="ARBA" id="ARBA00004496"/>
    </source>
</evidence>
<keyword evidence="5 14" id="KW-0698">rRNA processing</keyword>
<dbReference type="EC" id="2.1.1.192" evidence="14"/>
<dbReference type="GO" id="GO:0051539">
    <property type="term" value="F:4 iron, 4 sulfur cluster binding"/>
    <property type="evidence" value="ECO:0007669"/>
    <property type="project" value="UniProtKB-UniRule"/>
</dbReference>
<feature type="binding site" evidence="14">
    <location>
        <begin position="173"/>
        <end position="174"/>
    </location>
    <ligand>
        <name>S-adenosyl-L-methionine</name>
        <dbReference type="ChEBI" id="CHEBI:59789"/>
    </ligand>
</feature>
<dbReference type="GO" id="GO:0046872">
    <property type="term" value="F:metal ion binding"/>
    <property type="evidence" value="ECO:0007669"/>
    <property type="project" value="UniProtKB-KW"/>
</dbReference>
<dbReference type="Proteomes" id="UP000038622">
    <property type="component" value="Unassembled WGS sequence"/>
</dbReference>
<evidence type="ECO:0000256" key="3">
    <source>
        <dbReference type="ARBA" id="ARBA00022485"/>
    </source>
</evidence>
<evidence type="ECO:0000313" key="18">
    <source>
        <dbReference type="EMBL" id="CRF43960.1"/>
    </source>
</evidence>
<reference evidence="18" key="1">
    <citation type="submission" date="2014-12" db="EMBL/GenBank/DDBJ databases">
        <title>Whole genome sequences of four Staphylococcus schleiferi canine isolates.</title>
        <authorList>
            <person name="Misic A.M."/>
            <person name="Cain C."/>
            <person name="Morris D.O."/>
            <person name="Rankin S."/>
            <person name="Beiting D."/>
        </authorList>
    </citation>
    <scope>NUCLEOTIDE SEQUENCE</scope>
    <source>
        <strain evidence="16">ASB11</strain>
        <strain evidence="17">ASB13</strain>
        <strain evidence="18">ASB9</strain>
    </source>
</reference>
<dbReference type="GO" id="GO:0070040">
    <property type="term" value="F:rRNA (adenine(2503)-C2-)-methyltransferase activity"/>
    <property type="evidence" value="ECO:0007669"/>
    <property type="project" value="UniProtKB-UniRule"/>
</dbReference>
<dbReference type="PANTHER" id="PTHR30544">
    <property type="entry name" value="23S RRNA METHYLTRANSFERASE"/>
    <property type="match status" value="1"/>
</dbReference>
<keyword evidence="10 14" id="KW-0479">Metal-binding</keyword>
<keyword evidence="3 14" id="KW-0004">4Fe-4S</keyword>
<reference evidence="20 21" key="2">
    <citation type="submission" date="2014-12" db="EMBL/GenBank/DDBJ databases">
        <authorList>
            <person name="Jaenicke S."/>
        </authorList>
    </citation>
    <scope>NUCLEOTIDE SEQUENCE [LARGE SCALE GENOMIC DNA]</scope>
</reference>
<feature type="binding site" evidence="14">
    <location>
        <position position="130"/>
    </location>
    <ligand>
        <name>[4Fe-4S] cluster</name>
        <dbReference type="ChEBI" id="CHEBI:49883"/>
        <note>4Fe-4S-S-AdoMet</note>
    </ligand>
</feature>
<sequence length="362" mass="40227">MRSLYDLSLKDLQDYALSQGFKPFVAKQLFSWLYHRYATSTTGMHNLSKAFRACLDRDFCVQTLSVGAKECSTDKSEKYLFITPDRHSFESVFMVMKPTQLDKDGQILAQEKLTFCLSSQIGCKVGCVFCATARGGFVRDLKAGEIVEQVVTLKREHNLEPTKGINLVFMGMGEPLHNFNEVVKAIGILSDPHGLNISTRRITISTSGVVPVIDALGALDLGVQLAISLHAVNDALRSKLMPINKTYNLEALIQAIKRFPIDTRKRVMFEYLVIKDCNDGLEHAKALLKLLNGLKAKVNLIPYNPNPSLKFERPDLDKVAQFADFLNQKGLLCTLRISKGLDISAACGQLREKKQGLAISAV</sequence>
<feature type="binding site" evidence="14">
    <location>
        <position position="127"/>
    </location>
    <ligand>
        <name>[4Fe-4S] cluster</name>
        <dbReference type="ChEBI" id="CHEBI:49883"/>
        <note>4Fe-4S-S-AdoMet</note>
    </ligand>
</feature>
<evidence type="ECO:0000256" key="2">
    <source>
        <dbReference type="ARBA" id="ARBA00007544"/>
    </source>
</evidence>
<dbReference type="AlphaFoldDB" id="A0A0K2X9C4"/>
<evidence type="ECO:0000256" key="4">
    <source>
        <dbReference type="ARBA" id="ARBA00022490"/>
    </source>
</evidence>
<dbReference type="EMBL" id="CDMH01000068">
    <property type="protein sequence ID" value="CRF43407.1"/>
    <property type="molecule type" value="Genomic_DNA"/>
</dbReference>
<feature type="active site" description="S-methylcysteine intermediate" evidence="14">
    <location>
        <position position="347"/>
    </location>
</feature>
<keyword evidence="19" id="KW-1185">Reference proteome</keyword>
<dbReference type="GO" id="GO:0030488">
    <property type="term" value="P:tRNA methylation"/>
    <property type="evidence" value="ECO:0007669"/>
    <property type="project" value="UniProtKB-UniRule"/>
</dbReference>
<reference evidence="19" key="3">
    <citation type="submission" date="2014-12" db="EMBL/GenBank/DDBJ databases">
        <authorList>
            <person name="Smet A."/>
        </authorList>
    </citation>
    <scope>NUCLEOTIDE SEQUENCE [LARGE SCALE GENOMIC DNA]</scope>
</reference>
<dbReference type="InterPro" id="IPR004383">
    <property type="entry name" value="rRNA_lsu_MTrfase_RlmN/Cfr"/>
</dbReference>
<comment type="miscellaneous">
    <text evidence="14">Reaction proceeds by a ping-pong mechanism involving intermediate methylation of a conserved cysteine residue.</text>
</comment>
<evidence type="ECO:0000313" key="20">
    <source>
        <dbReference type="Proteomes" id="UP000041394"/>
    </source>
</evidence>
<dbReference type="GO" id="GO:0019843">
    <property type="term" value="F:rRNA binding"/>
    <property type="evidence" value="ECO:0007669"/>
    <property type="project" value="UniProtKB-UniRule"/>
</dbReference>
<evidence type="ECO:0000256" key="7">
    <source>
        <dbReference type="ARBA" id="ARBA00022679"/>
    </source>
</evidence>
<name>A0A0K2X9C4_9HELI</name>
<dbReference type="Pfam" id="PF21016">
    <property type="entry name" value="RlmN_N"/>
    <property type="match status" value="1"/>
</dbReference>
<protein>
    <recommendedName>
        <fullName evidence="14">Probable dual-specificity RNA methyltransferase RlmN</fullName>
        <ecNumber evidence="14">2.1.1.192</ecNumber>
    </recommendedName>
    <alternativeName>
        <fullName evidence="14">23S rRNA (adenine(2503)-C(2))-methyltransferase</fullName>
    </alternativeName>
    <alternativeName>
        <fullName evidence="14">23S rRNA m2A2503 methyltransferase</fullName>
    </alternativeName>
    <alternativeName>
        <fullName evidence="14">Ribosomal RNA large subunit methyltransferase N</fullName>
    </alternativeName>
    <alternativeName>
        <fullName evidence="14">tRNA (adenine(37)-C(2))-methyltransferase</fullName>
    </alternativeName>
    <alternativeName>
        <fullName evidence="14">tRNA m2A37 methyltransferase</fullName>
    </alternativeName>
</protein>
<evidence type="ECO:0000256" key="12">
    <source>
        <dbReference type="ARBA" id="ARBA00023014"/>
    </source>
</evidence>
<dbReference type="RefSeq" id="WP_231624642.1">
    <property type="nucleotide sequence ID" value="NZ_CDMH01000068.1"/>
</dbReference>
<dbReference type="GO" id="GO:0005737">
    <property type="term" value="C:cytoplasm"/>
    <property type="evidence" value="ECO:0007669"/>
    <property type="project" value="UniProtKB-SubCell"/>
</dbReference>
<evidence type="ECO:0000256" key="11">
    <source>
        <dbReference type="ARBA" id="ARBA00023004"/>
    </source>
</evidence>
<feature type="binding site" evidence="14">
    <location>
        <position position="304"/>
    </location>
    <ligand>
        <name>S-adenosyl-L-methionine</name>
        <dbReference type="ChEBI" id="CHEBI:59789"/>
    </ligand>
</feature>
<evidence type="ECO:0000313" key="19">
    <source>
        <dbReference type="Proteomes" id="UP000038622"/>
    </source>
</evidence>
<feature type="binding site" evidence="14">
    <location>
        <begin position="228"/>
        <end position="230"/>
    </location>
    <ligand>
        <name>S-adenosyl-L-methionine</name>
        <dbReference type="ChEBI" id="CHEBI:59789"/>
    </ligand>
</feature>
<dbReference type="InterPro" id="IPR013785">
    <property type="entry name" value="Aldolase_TIM"/>
</dbReference>
<feature type="domain" description="Radical SAM core" evidence="15">
    <location>
        <begin position="109"/>
        <end position="342"/>
    </location>
</feature>
<dbReference type="SFLD" id="SFLDF00275">
    <property type="entry name" value="adenosine_C2_methyltransferase"/>
    <property type="match status" value="1"/>
</dbReference>
<comment type="caution">
    <text evidence="14">Lacks conserved residue(s) required for the propagation of feature annotation.</text>
</comment>
<evidence type="ECO:0000256" key="8">
    <source>
        <dbReference type="ARBA" id="ARBA00022691"/>
    </source>
</evidence>
<evidence type="ECO:0000313" key="17">
    <source>
        <dbReference type="EMBL" id="CRF43407.1"/>
    </source>
</evidence>
<keyword evidence="7 14" id="KW-0808">Transferase</keyword>
<keyword evidence="8 14" id="KW-0949">S-adenosyl-L-methionine</keyword>
<evidence type="ECO:0000256" key="6">
    <source>
        <dbReference type="ARBA" id="ARBA00022603"/>
    </source>
</evidence>
<evidence type="ECO:0000259" key="15">
    <source>
        <dbReference type="PROSITE" id="PS51918"/>
    </source>
</evidence>
<dbReference type="Proteomes" id="UP000045175">
    <property type="component" value="Unassembled WGS sequence"/>
</dbReference>
<dbReference type="InterPro" id="IPR007197">
    <property type="entry name" value="rSAM"/>
</dbReference>
<feature type="binding site" evidence="14">
    <location>
        <position position="205"/>
    </location>
    <ligand>
        <name>S-adenosyl-L-methionine</name>
        <dbReference type="ChEBI" id="CHEBI:59789"/>
    </ligand>
</feature>
<proteinExistence type="inferred from homology"/>
<dbReference type="EMBL" id="CDML01000006">
    <property type="protein sequence ID" value="CRF40435.1"/>
    <property type="molecule type" value="Genomic_DNA"/>
</dbReference>
<comment type="catalytic activity">
    <reaction evidence="14">
        <text>adenosine(2503) in 23S rRNA + 2 reduced [2Fe-2S]-[ferredoxin] + 2 S-adenosyl-L-methionine = 2-methyladenosine(2503) in 23S rRNA + 5'-deoxyadenosine + L-methionine + 2 oxidized [2Fe-2S]-[ferredoxin] + S-adenosyl-L-homocysteine</text>
        <dbReference type="Rhea" id="RHEA:42916"/>
        <dbReference type="Rhea" id="RHEA-COMP:10000"/>
        <dbReference type="Rhea" id="RHEA-COMP:10001"/>
        <dbReference type="Rhea" id="RHEA-COMP:10152"/>
        <dbReference type="Rhea" id="RHEA-COMP:10282"/>
        <dbReference type="ChEBI" id="CHEBI:17319"/>
        <dbReference type="ChEBI" id="CHEBI:33737"/>
        <dbReference type="ChEBI" id="CHEBI:33738"/>
        <dbReference type="ChEBI" id="CHEBI:57844"/>
        <dbReference type="ChEBI" id="CHEBI:57856"/>
        <dbReference type="ChEBI" id="CHEBI:59789"/>
        <dbReference type="ChEBI" id="CHEBI:74411"/>
        <dbReference type="ChEBI" id="CHEBI:74497"/>
        <dbReference type="EC" id="2.1.1.192"/>
    </reaction>
</comment>
<evidence type="ECO:0000256" key="13">
    <source>
        <dbReference type="ARBA" id="ARBA00023157"/>
    </source>
</evidence>
<dbReference type="Gene3D" id="3.20.20.70">
    <property type="entry name" value="Aldolase class I"/>
    <property type="match status" value="1"/>
</dbReference>
<accession>A0A0K2X9C4</accession>
<dbReference type="InterPro" id="IPR058240">
    <property type="entry name" value="rSAM_sf"/>
</dbReference>
<dbReference type="CDD" id="cd01335">
    <property type="entry name" value="Radical_SAM"/>
    <property type="match status" value="1"/>
</dbReference>
<evidence type="ECO:0000313" key="21">
    <source>
        <dbReference type="Proteomes" id="UP000045175"/>
    </source>
</evidence>
<evidence type="ECO:0000256" key="5">
    <source>
        <dbReference type="ARBA" id="ARBA00022552"/>
    </source>
</evidence>
<dbReference type="InterPro" id="IPR048641">
    <property type="entry name" value="RlmN_N"/>
</dbReference>
<organism evidence="18 20">
    <name type="scientific">Helicobacter ailurogastricus</name>
    <dbReference type="NCBI Taxonomy" id="1578720"/>
    <lineage>
        <taxon>Bacteria</taxon>
        <taxon>Pseudomonadati</taxon>
        <taxon>Campylobacterota</taxon>
        <taxon>Epsilonproteobacteria</taxon>
        <taxon>Campylobacterales</taxon>
        <taxon>Helicobacteraceae</taxon>
        <taxon>Helicobacter</taxon>
    </lineage>
</organism>
<keyword evidence="12 14" id="KW-0411">Iron-sulfur</keyword>
<keyword evidence="4 14" id="KW-0963">Cytoplasm</keyword>
<dbReference type="NCBIfam" id="TIGR00048">
    <property type="entry name" value="rRNA_mod_RlmN"/>
    <property type="match status" value="1"/>
</dbReference>
<dbReference type="GO" id="GO:0002935">
    <property type="term" value="F:tRNA (adenine(37)-C2)-methyltransferase activity"/>
    <property type="evidence" value="ECO:0007669"/>
    <property type="project" value="UniProtKB-UniRule"/>
</dbReference>
<gene>
    <name evidence="14" type="primary">rlmN</name>
    <name evidence="16" type="ORF">HAL011_01920</name>
    <name evidence="17" type="ORF">HAL013_16440</name>
    <name evidence="18" type="ORF">HAL09_05240</name>
</gene>
<comment type="cofactor">
    <cofactor evidence="14">
        <name>[4Fe-4S] cluster</name>
        <dbReference type="ChEBI" id="CHEBI:49883"/>
    </cofactor>
    <text evidence="14">Binds 1 [4Fe-4S] cluster. The cluster is coordinated with 3 cysteines and an exchangeable S-adenosyl-L-methionine.</text>
</comment>
<evidence type="ECO:0000313" key="16">
    <source>
        <dbReference type="EMBL" id="CRF40435.1"/>
    </source>
</evidence>
<dbReference type="InterPro" id="IPR027492">
    <property type="entry name" value="RNA_MTrfase_RlmN"/>
</dbReference>
<evidence type="ECO:0000256" key="9">
    <source>
        <dbReference type="ARBA" id="ARBA00022694"/>
    </source>
</evidence>
<dbReference type="Proteomes" id="UP000041394">
    <property type="component" value="Unassembled WGS sequence"/>
</dbReference>